<dbReference type="Proteomes" id="UP000694523">
    <property type="component" value="Unplaced"/>
</dbReference>
<proteinExistence type="predicted"/>
<dbReference type="Ensembl" id="ENSNMLT00000030735.1">
    <property type="protein sequence ID" value="ENSNMLP00000027513.1"/>
    <property type="gene ID" value="ENSNMLG00000017537.1"/>
</dbReference>
<keyword evidence="3" id="KW-1185">Reference proteome</keyword>
<reference evidence="2" key="2">
    <citation type="submission" date="2025-09" db="UniProtKB">
        <authorList>
            <consortium name="Ensembl"/>
        </authorList>
    </citation>
    <scope>IDENTIFICATION</scope>
</reference>
<feature type="region of interest" description="Disordered" evidence="1">
    <location>
        <begin position="268"/>
        <end position="292"/>
    </location>
</feature>
<evidence type="ECO:0000313" key="3">
    <source>
        <dbReference type="Proteomes" id="UP000694523"/>
    </source>
</evidence>
<evidence type="ECO:0000256" key="1">
    <source>
        <dbReference type="SAM" id="MobiDB-lite"/>
    </source>
</evidence>
<dbReference type="PANTHER" id="PTHR12112:SF49">
    <property type="entry name" value="DHHA2 DOMAIN-CONTAINING PROTEIN"/>
    <property type="match status" value="1"/>
</dbReference>
<dbReference type="AlphaFoldDB" id="A0A8C6TZF9"/>
<organism evidence="2 3">
    <name type="scientific">Neogobius melanostomus</name>
    <name type="common">round goby</name>
    <dbReference type="NCBI Taxonomy" id="47308"/>
    <lineage>
        <taxon>Eukaryota</taxon>
        <taxon>Metazoa</taxon>
        <taxon>Chordata</taxon>
        <taxon>Craniata</taxon>
        <taxon>Vertebrata</taxon>
        <taxon>Euteleostomi</taxon>
        <taxon>Actinopterygii</taxon>
        <taxon>Neopterygii</taxon>
        <taxon>Teleostei</taxon>
        <taxon>Neoteleostei</taxon>
        <taxon>Acanthomorphata</taxon>
        <taxon>Gobiaria</taxon>
        <taxon>Gobiiformes</taxon>
        <taxon>Gobioidei</taxon>
        <taxon>Gobiidae</taxon>
        <taxon>Benthophilinae</taxon>
        <taxon>Neogobiini</taxon>
        <taxon>Neogobius</taxon>
    </lineage>
</organism>
<dbReference type="PANTHER" id="PTHR12112">
    <property type="entry name" value="BNIP - RELATED"/>
    <property type="match status" value="1"/>
</dbReference>
<dbReference type="GO" id="GO:0005737">
    <property type="term" value="C:cytoplasm"/>
    <property type="evidence" value="ECO:0007669"/>
    <property type="project" value="TreeGrafter"/>
</dbReference>
<protein>
    <submittedName>
        <fullName evidence="2">Uncharacterized protein</fullName>
    </submittedName>
</protein>
<sequence>MERAMRPMARLFGSLRFGVGSPMIFAAVFVTLEGLWDRPVHAVLGGPQADVDTVAATLCLALHLNQTEQSEGVCVPVLWLWRAELPEDTLRLLHRLRLTENLLLWRDHLDLLSLQNRGALSLTVLREGLLDSPECRALKSSVRRVVHVRGQRDAEEDEALTTVAGEILQEAAEHVGAALGEALGEALRLQREILWLKHGRRSEQVDELLSYLEELGHSKQAKLPDWEQLLTKDAKEFSDGEMTIVLTSVTTDREVNIDAGRSDVKCLHQSHRTSQSERDGSQASKPFSICCT</sequence>
<dbReference type="Gene3D" id="3.90.1640.10">
    <property type="entry name" value="inorganic pyrophosphatase (n-terminal core)"/>
    <property type="match status" value="1"/>
</dbReference>
<reference evidence="2" key="1">
    <citation type="submission" date="2025-08" db="UniProtKB">
        <authorList>
            <consortium name="Ensembl"/>
        </authorList>
    </citation>
    <scope>IDENTIFICATION</scope>
</reference>
<name>A0A8C6TZF9_9GOBI</name>
<accession>A0A8C6TZF9</accession>
<evidence type="ECO:0000313" key="2">
    <source>
        <dbReference type="Ensembl" id="ENSNMLP00000027513.1"/>
    </source>
</evidence>